<evidence type="ECO:0000313" key="1">
    <source>
        <dbReference type="EMBL" id="TWW10392.1"/>
    </source>
</evidence>
<dbReference type="EMBL" id="SRHE01000092">
    <property type="protein sequence ID" value="TWW10392.1"/>
    <property type="molecule type" value="Genomic_DNA"/>
</dbReference>
<name>A0A5C6M8X0_9PLAN</name>
<dbReference type="SUPFAM" id="SSF53474">
    <property type="entry name" value="alpha/beta-Hydrolases"/>
    <property type="match status" value="2"/>
</dbReference>
<reference evidence="1 2" key="1">
    <citation type="submission" date="2019-08" db="EMBL/GenBank/DDBJ databases">
        <title>100 year-old enigma solved: identification of Planctomyces bekefii, the type genus and species of the phylum Planctomycetes.</title>
        <authorList>
            <person name="Svetlana D.N."/>
            <person name="Overmann J."/>
        </authorList>
    </citation>
    <scope>NUCLEOTIDE SEQUENCE [LARGE SCALE GENOMIC DNA]</scope>
    <source>
        <strain evidence="1">Phe10_nw2017</strain>
    </source>
</reference>
<dbReference type="InterPro" id="IPR006311">
    <property type="entry name" value="TAT_signal"/>
</dbReference>
<proteinExistence type="predicted"/>
<dbReference type="Gene3D" id="3.40.50.1820">
    <property type="entry name" value="alpha/beta hydrolase"/>
    <property type="match status" value="2"/>
</dbReference>
<comment type="caution">
    <text evidence="1">The sequence shown here is derived from an EMBL/GenBank/DDBJ whole genome shotgun (WGS) entry which is preliminary data.</text>
</comment>
<dbReference type="AlphaFoldDB" id="A0A5C6M8X0"/>
<dbReference type="PANTHER" id="PTHR22946:SF8">
    <property type="entry name" value="ACETYL XYLAN ESTERASE DOMAIN-CONTAINING PROTEIN"/>
    <property type="match status" value="1"/>
</dbReference>
<protein>
    <submittedName>
        <fullName evidence="1">Acetylxylan esterase</fullName>
    </submittedName>
</protein>
<accession>A0A5C6M8X0</accession>
<reference evidence="1 2" key="2">
    <citation type="submission" date="2019-08" db="EMBL/GenBank/DDBJ databases">
        <authorList>
            <person name="Henke P."/>
        </authorList>
    </citation>
    <scope>NUCLEOTIDE SEQUENCE [LARGE SCALE GENOMIC DNA]</scope>
    <source>
        <strain evidence="1">Phe10_nw2017</strain>
    </source>
</reference>
<evidence type="ECO:0000313" key="2">
    <source>
        <dbReference type="Proteomes" id="UP000321083"/>
    </source>
</evidence>
<dbReference type="InterPro" id="IPR029058">
    <property type="entry name" value="AB_hydrolase_fold"/>
</dbReference>
<dbReference type="PANTHER" id="PTHR22946">
    <property type="entry name" value="DIENELACTONE HYDROLASE DOMAIN-CONTAINING PROTEIN-RELATED"/>
    <property type="match status" value="1"/>
</dbReference>
<dbReference type="PROSITE" id="PS51318">
    <property type="entry name" value="TAT"/>
    <property type="match status" value="1"/>
</dbReference>
<dbReference type="InterPro" id="IPR050261">
    <property type="entry name" value="FrsA_esterase"/>
</dbReference>
<sequence>MKPGTLNRRSLLQLSAAVAAGQLLPAEVLFATTISAAGPYSKPADSRLQGLKDLNGYFPFTPPATIEEWNQRKQAVLRQIQVALGLWPMPARPAINATVHGRVERDDYTVDRVIFESAPGLLVTGSLYLPKNATGKLPTVLCPHGHWANGRFHDHGDRTIEQELASGGETDPVCGRHPLQARCVQLARMGCMVFIYDMLGYADGGSLTQELAHGFAKQRPDLSSPDHWGLFSAQAELRCLNAMGLQTWNSLRALDWIMSRPDCDTARIGCTGASGGGTQTFILTALDERVTAAFPAVMVSTAMQGGCTCENASYLRVNTGNIEFAALTAPRPVAMTGADDWTVDIETKGFPELKKLYALLGAPDNVLAKYRKFPHNYNLPSRMMMYQWFNQHLQLGISEIRERSFVPLTRDEATVFTADHPAPPKTAEAEVAMLRGLDAASRHQIAALQPKSAADMAEFREVVGGALEVMIGRTLPPAGSTTFEKQSQTAHDKDSWTEFRGLLKLNSRGEELPAVWLLPASWNSQAVLWADGQGKRGLYDADGTSLLPAVRRLVAAGFAVGAVDLYLTGDFTDDGKPIAEHPRVNNSREFAGYTLGYNHPLFSQRVHDLLTLISSTVFHERKPEQVHLVGLNGAAPHAICAAAIARDKLASLAADTQGFRFADITQIRDVNLLPGAVKYGDLPGLLTLCLPLRTNIAGETPASLDPLLQVAGAGGSVTLLNTGGADALAATISREI</sequence>
<organism evidence="1 2">
    <name type="scientific">Planctomyces bekefii</name>
    <dbReference type="NCBI Taxonomy" id="1653850"/>
    <lineage>
        <taxon>Bacteria</taxon>
        <taxon>Pseudomonadati</taxon>
        <taxon>Planctomycetota</taxon>
        <taxon>Planctomycetia</taxon>
        <taxon>Planctomycetales</taxon>
        <taxon>Planctomycetaceae</taxon>
        <taxon>Planctomyces</taxon>
    </lineage>
</organism>
<keyword evidence="2" id="KW-1185">Reference proteome</keyword>
<gene>
    <name evidence="1" type="ORF">E3A20_06790</name>
</gene>
<dbReference type="Proteomes" id="UP000321083">
    <property type="component" value="Unassembled WGS sequence"/>
</dbReference>